<proteinExistence type="predicted"/>
<evidence type="ECO:0000313" key="3">
    <source>
        <dbReference type="Proteomes" id="UP000271797"/>
    </source>
</evidence>
<organism evidence="2 3">
    <name type="scientific">Escherichia coli</name>
    <dbReference type="NCBI Taxonomy" id="562"/>
    <lineage>
        <taxon>Bacteria</taxon>
        <taxon>Pseudomonadati</taxon>
        <taxon>Pseudomonadota</taxon>
        <taxon>Gammaproteobacteria</taxon>
        <taxon>Enterobacterales</taxon>
        <taxon>Enterobacteriaceae</taxon>
        <taxon>Escherichia</taxon>
    </lineage>
</organism>
<keyword evidence="1" id="KW-0732">Signal</keyword>
<accession>A0A3S4K4C5</accession>
<sequence length="109" mass="11975">MPLRRFSPGLKAQFAFGMVFLFVQPDASAADISAQQIGGVIIPQAFSQALQDGMSVPLYIHLAGSQGRQDDQRIGSAFIWLDDGQLRIRKISWKRVKITPVSANKLDSS</sequence>
<reference evidence="2 3" key="1">
    <citation type="submission" date="2018-12" db="EMBL/GenBank/DDBJ databases">
        <authorList>
            <consortium name="Pathogen Informatics"/>
        </authorList>
    </citation>
    <scope>NUCLEOTIDE SEQUENCE [LARGE SCALE GENOMIC DNA]</scope>
    <source>
        <strain evidence="2 3">NCTC9044</strain>
    </source>
</reference>
<dbReference type="AlphaFoldDB" id="A0A3S4K4C5"/>
<evidence type="ECO:0000256" key="1">
    <source>
        <dbReference type="SAM" id="SignalP"/>
    </source>
</evidence>
<protein>
    <submittedName>
        <fullName evidence="2">Putative fimbrial outer membrane usher protein</fullName>
    </submittedName>
</protein>
<name>A0A3S4K4C5_ECOLX</name>
<feature type="chain" id="PRO_5018639444" evidence="1">
    <location>
        <begin position="30"/>
        <end position="109"/>
    </location>
</feature>
<evidence type="ECO:0000313" key="2">
    <source>
        <dbReference type="EMBL" id="VED12403.1"/>
    </source>
</evidence>
<dbReference type="EMBL" id="LR134238">
    <property type="protein sequence ID" value="VED12403.1"/>
    <property type="molecule type" value="Genomic_DNA"/>
</dbReference>
<feature type="signal peptide" evidence="1">
    <location>
        <begin position="1"/>
        <end position="29"/>
    </location>
</feature>
<dbReference type="Proteomes" id="UP000271797">
    <property type="component" value="Chromosome"/>
</dbReference>
<gene>
    <name evidence="2" type="ORF">NCTC9044_03392</name>
</gene>